<comment type="caution">
    <text evidence="9">The sequence shown here is derived from an EMBL/GenBank/DDBJ whole genome shotgun (WGS) entry which is preliminary data.</text>
</comment>
<dbReference type="InterPro" id="IPR011989">
    <property type="entry name" value="ARM-like"/>
</dbReference>
<evidence type="ECO:0000259" key="8">
    <source>
        <dbReference type="Pfam" id="PF01602"/>
    </source>
</evidence>
<keyword evidence="2 5" id="KW-0813">Transport</keyword>
<dbReference type="InterPro" id="IPR016024">
    <property type="entry name" value="ARM-type_fold"/>
</dbReference>
<dbReference type="OrthoDB" id="28053at2759"/>
<keyword evidence="3 5" id="KW-0653">Protein transport</keyword>
<dbReference type="InterPro" id="IPR013041">
    <property type="entry name" value="Clathrin_app_Ig-like_sf"/>
</dbReference>
<reference evidence="9 10" key="1">
    <citation type="journal article" date="2018" name="BMC Genomics">
        <title>Genomic comparison of Trypanosoma conorhini and Trypanosoma rangeli to Trypanosoma cruzi strains of high and low virulence.</title>
        <authorList>
            <person name="Bradwell K.R."/>
            <person name="Koparde V.N."/>
            <person name="Matveyev A.V."/>
            <person name="Serrano M.G."/>
            <person name="Alves J.M."/>
            <person name="Parikh H."/>
            <person name="Huang B."/>
            <person name="Lee V."/>
            <person name="Espinosa-Alvarez O."/>
            <person name="Ortiz P.A."/>
            <person name="Costa-Martins A.G."/>
            <person name="Teixeira M.M."/>
            <person name="Buck G.A."/>
        </authorList>
    </citation>
    <scope>NUCLEOTIDE SEQUENCE [LARGE SCALE GENOMIC DNA]</scope>
    <source>
        <strain evidence="9 10">025E</strain>
    </source>
</reference>
<dbReference type="Gene3D" id="1.25.10.10">
    <property type="entry name" value="Leucine-rich Repeat Variant"/>
    <property type="match status" value="1"/>
</dbReference>
<dbReference type="Gene3D" id="2.60.40.1230">
    <property type="match status" value="1"/>
</dbReference>
<feature type="binding site" evidence="6">
    <location>
        <position position="37"/>
    </location>
    <ligand>
        <name>a 1,2-diacyl-sn-glycero-3-phospho-(1D-myo-inositol-3,4,5-trisphosphate)</name>
        <dbReference type="ChEBI" id="CHEBI:57836"/>
    </ligand>
</feature>
<keyword evidence="10" id="KW-1185">Reference proteome</keyword>
<comment type="subcellular location">
    <subcellularLocation>
        <location evidence="1">Endomembrane system</location>
        <topology evidence="1">Peripheral membrane protein</topology>
    </subcellularLocation>
    <subcellularLocation>
        <location evidence="5">Membrane</location>
        <location evidence="5">Coated pit</location>
    </subcellularLocation>
</comment>
<name>A0A422N7X4_9TRYP</name>
<dbReference type="GO" id="GO:0006886">
    <property type="term" value="P:intracellular protein transport"/>
    <property type="evidence" value="ECO:0007669"/>
    <property type="project" value="UniProtKB-UniRule"/>
</dbReference>
<organism evidence="9 10">
    <name type="scientific">Trypanosoma conorhini</name>
    <dbReference type="NCBI Taxonomy" id="83891"/>
    <lineage>
        <taxon>Eukaryota</taxon>
        <taxon>Discoba</taxon>
        <taxon>Euglenozoa</taxon>
        <taxon>Kinetoplastea</taxon>
        <taxon>Metakinetoplastina</taxon>
        <taxon>Trypanosomatida</taxon>
        <taxon>Trypanosomatidae</taxon>
        <taxon>Trypanosoma</taxon>
    </lineage>
</organism>
<gene>
    <name evidence="9" type="ORF">Tco025E_08555</name>
</gene>
<feature type="binding site" evidence="6">
    <location>
        <begin position="4"/>
        <end position="5"/>
    </location>
    <ligand>
        <name>a 1,2-diacyl-sn-glycero-3-phospho-(1D-myo-inositol-3,4,5-trisphosphate)</name>
        <dbReference type="ChEBI" id="CHEBI:57836"/>
    </ligand>
</feature>
<dbReference type="PANTHER" id="PTHR22780">
    <property type="entry name" value="ADAPTIN, ALPHA/GAMMA/EPSILON"/>
    <property type="match status" value="1"/>
</dbReference>
<sequence>MDMRGLAHFIRDVRKATSSPAEEKKRVDLELVKIRSKFRNAAAMSTYARKKYVCKLMFITMLGYPVEFGHMEGVKLLALTSPAEKLIGYLSVTVFLHENHSLLTLATHMIYKDLLSEQEFNMSLALTAIANAGGKDFAEVMSSGVKGILVNDRWNVHIRKKAVLTYLRIYRKYPDVVDLAEVVPVVTDLLHSPLLGMSGCAVRFLTGCVTEANFHLFCSVPGRVIELLGKIILSKQTEPGYVYYGVPAPWLQAMSLRLLRKFPVPTDAVLRENILLVLRKIVQATDRVLRDAQAQQKQKGTMNRVSAMNAVFFEVVLLVSEWDIDARLHGECMDVLSGFVTEKKESNLRYLGFSLLSKLCSARESRNEYRNYCGQYQPQLVVALHDPDVSIRTKALDVAVSMCDDATATEAIDELLSYLPIADGVFKENLVLAISHLAEVYCVDYGWYVDTILSVLAQAGSLTPQHIIYRVVHVIINHPDVQKRAATTLFRLLKTRRTVPEFLLRVAAIVLGEFGYQIALSAESTPLMQVKVLQNYLNDTSEETQALMLSTFVKLYNYYDIAIREKVLGILHQYTSSFNVELQQRAMEYVGLVELGNDGLLQKVLEPLPRFEEDEFSLVPRGRPQREEAHVEAAVGASPEERETAVAPTANEAPKKIPGPDFLAVNHDASLRSDGKSDEDLAALFTVNSTTQLDSLAKENELVRQRLIFLLRAPSGVLYSDDSVELRCEQQYRGADARLTLTVWNKLTVAGLEDVLVEITGVDAGLLLQLRHDRGDVAPGGVMRVEFAARSWAPYREAPTIRLSYKRAEGHTTQMKVLALPIVTTRFLSPYDEKDEAAYEALRKELNSLSPTTRHLAAGCLAQKESIEETLTGMGFRVIHAVGSTQWKAMAAHATQAHGILRYDPVLVNVLATGVEALTAKVTAKSSVLRTAITDVLEQELLSSVRKEFAAKAASASGETLTSLFS</sequence>
<evidence type="ECO:0000256" key="7">
    <source>
        <dbReference type="SAM" id="MobiDB-lite"/>
    </source>
</evidence>
<dbReference type="Proteomes" id="UP000284403">
    <property type="component" value="Unassembled WGS sequence"/>
</dbReference>
<dbReference type="InterPro" id="IPR017104">
    <property type="entry name" value="AP2_complex_asu"/>
</dbReference>
<comment type="function">
    <text evidence="5">Adaptins are components of the adaptor complexes which link clathrin to receptors in coated vesicles. Clathrin-associated protein complexes are believed to interact with the cytoplasmic tails of membrane proteins, leading to their selection and concentration.</text>
</comment>
<evidence type="ECO:0000256" key="6">
    <source>
        <dbReference type="PIRSR" id="PIRSR037091-1"/>
    </source>
</evidence>
<dbReference type="InterPro" id="IPR002553">
    <property type="entry name" value="Clathrin/coatomer_adapt-like_N"/>
</dbReference>
<dbReference type="GeneID" id="40322166"/>
<dbReference type="SUPFAM" id="SSF49348">
    <property type="entry name" value="Clathrin adaptor appendage domain"/>
    <property type="match status" value="1"/>
</dbReference>
<accession>A0A422N7X4</accession>
<dbReference type="PIRSF" id="PIRSF037091">
    <property type="entry name" value="AP2_complex_alpha"/>
    <property type="match status" value="1"/>
</dbReference>
<proteinExistence type="inferred from homology"/>
<keyword evidence="5" id="KW-0168">Coated pit</keyword>
<dbReference type="SUPFAM" id="SSF48371">
    <property type="entry name" value="ARM repeat"/>
    <property type="match status" value="1"/>
</dbReference>
<comment type="similarity">
    <text evidence="5">Belongs to the adaptor complexes large subunit family.</text>
</comment>
<dbReference type="AlphaFoldDB" id="A0A422N7X4"/>
<dbReference type="GO" id="GO:0030122">
    <property type="term" value="C:AP-2 adaptor complex"/>
    <property type="evidence" value="ECO:0007669"/>
    <property type="project" value="InterPro"/>
</dbReference>
<evidence type="ECO:0000313" key="9">
    <source>
        <dbReference type="EMBL" id="RNF01594.1"/>
    </source>
</evidence>
<evidence type="ECO:0000256" key="1">
    <source>
        <dbReference type="ARBA" id="ARBA00004184"/>
    </source>
</evidence>
<dbReference type="InterPro" id="IPR050840">
    <property type="entry name" value="Adaptor_Complx_Large_Subunit"/>
</dbReference>
<dbReference type="EMBL" id="MKKU01000817">
    <property type="protein sequence ID" value="RNF01594.1"/>
    <property type="molecule type" value="Genomic_DNA"/>
</dbReference>
<evidence type="ECO:0000256" key="3">
    <source>
        <dbReference type="ARBA" id="ARBA00022927"/>
    </source>
</evidence>
<protein>
    <recommendedName>
        <fullName evidence="5">AP-2 complex subunit alpha</fullName>
    </recommendedName>
</protein>
<feature type="region of interest" description="Disordered" evidence="7">
    <location>
        <begin position="633"/>
        <end position="659"/>
    </location>
</feature>
<dbReference type="Pfam" id="PF01602">
    <property type="entry name" value="Adaptin_N"/>
    <property type="match status" value="1"/>
</dbReference>
<dbReference type="GO" id="GO:0035615">
    <property type="term" value="F:clathrin adaptor activity"/>
    <property type="evidence" value="ECO:0007669"/>
    <property type="project" value="InterPro"/>
</dbReference>
<keyword evidence="4 5" id="KW-0472">Membrane</keyword>
<feature type="domain" description="Clathrin/coatomer adaptor adaptin-like N-terminal" evidence="8">
    <location>
        <begin position="23"/>
        <end position="595"/>
    </location>
</feature>
<keyword evidence="5" id="KW-0254">Endocytosis</keyword>
<evidence type="ECO:0000256" key="4">
    <source>
        <dbReference type="ARBA" id="ARBA00023136"/>
    </source>
</evidence>
<feature type="binding site" evidence="6">
    <location>
        <position position="47"/>
    </location>
    <ligand>
        <name>a 1,2-diacyl-sn-glycero-3-phospho-(1D-myo-inositol-3,4,5-trisphosphate)</name>
        <dbReference type="ChEBI" id="CHEBI:57836"/>
    </ligand>
</feature>
<evidence type="ECO:0000256" key="2">
    <source>
        <dbReference type="ARBA" id="ARBA00022448"/>
    </source>
</evidence>
<evidence type="ECO:0000313" key="10">
    <source>
        <dbReference type="Proteomes" id="UP000284403"/>
    </source>
</evidence>
<evidence type="ECO:0000256" key="5">
    <source>
        <dbReference type="PIRNR" id="PIRNR037091"/>
    </source>
</evidence>
<dbReference type="GO" id="GO:0072583">
    <property type="term" value="P:clathrin-dependent endocytosis"/>
    <property type="evidence" value="ECO:0007669"/>
    <property type="project" value="InterPro"/>
</dbReference>
<dbReference type="RefSeq" id="XP_029224485.1">
    <property type="nucleotide sequence ID" value="XM_029375402.1"/>
</dbReference>
<feature type="binding site" evidence="6">
    <location>
        <begin position="51"/>
        <end position="55"/>
    </location>
    <ligand>
        <name>a 1,2-diacyl-sn-glycero-3-phospho-(1D-myo-inositol-3,4,5-trisphosphate)</name>
        <dbReference type="ChEBI" id="CHEBI:57836"/>
    </ligand>
</feature>